<dbReference type="RefSeq" id="WP_342111490.1">
    <property type="nucleotide sequence ID" value="NZ_JBCAUN010000001.1"/>
</dbReference>
<name>A0ABU9W085_9MICO</name>
<keyword evidence="1" id="KW-0812">Transmembrane</keyword>
<accession>A0ABU9W085</accession>
<proteinExistence type="predicted"/>
<organism evidence="2 3">
    <name type="scientific">Leifsonia stereocauli</name>
    <dbReference type="NCBI Taxonomy" id="3134136"/>
    <lineage>
        <taxon>Bacteria</taxon>
        <taxon>Bacillati</taxon>
        <taxon>Actinomycetota</taxon>
        <taxon>Actinomycetes</taxon>
        <taxon>Micrococcales</taxon>
        <taxon>Microbacteriaceae</taxon>
        <taxon>Leifsonia</taxon>
    </lineage>
</organism>
<dbReference type="Proteomes" id="UP001425155">
    <property type="component" value="Unassembled WGS sequence"/>
</dbReference>
<sequence length="46" mass="5383">MTELGERALQREIDDNRRSERRLIPQALLALLIVAGIVFVRQVYFL</sequence>
<dbReference type="EMBL" id="JBCLVG010000001">
    <property type="protein sequence ID" value="MEN1945412.1"/>
    <property type="molecule type" value="Genomic_DNA"/>
</dbReference>
<gene>
    <name evidence="2" type="ORF">WJX64_02525</name>
</gene>
<protein>
    <submittedName>
        <fullName evidence="2">Uncharacterized protein</fullName>
    </submittedName>
</protein>
<reference evidence="2 3" key="1">
    <citation type="submission" date="2024-03" db="EMBL/GenBank/DDBJ databases">
        <title>YIM 134122 draft genome.</title>
        <authorList>
            <person name="Zuo S."/>
            <person name="Xiong L."/>
        </authorList>
    </citation>
    <scope>NUCLEOTIDE SEQUENCE [LARGE SCALE GENOMIC DNA]</scope>
    <source>
        <strain evidence="2 3">YIM 134122</strain>
    </source>
</reference>
<keyword evidence="1" id="KW-0472">Membrane</keyword>
<evidence type="ECO:0000313" key="2">
    <source>
        <dbReference type="EMBL" id="MEN1945412.1"/>
    </source>
</evidence>
<comment type="caution">
    <text evidence="2">The sequence shown here is derived from an EMBL/GenBank/DDBJ whole genome shotgun (WGS) entry which is preliminary data.</text>
</comment>
<keyword evidence="3" id="KW-1185">Reference proteome</keyword>
<evidence type="ECO:0000313" key="3">
    <source>
        <dbReference type="Proteomes" id="UP001425155"/>
    </source>
</evidence>
<evidence type="ECO:0000256" key="1">
    <source>
        <dbReference type="SAM" id="Phobius"/>
    </source>
</evidence>
<feature type="transmembrane region" description="Helical" evidence="1">
    <location>
        <begin position="27"/>
        <end position="45"/>
    </location>
</feature>
<keyword evidence="1" id="KW-1133">Transmembrane helix</keyword>